<dbReference type="GO" id="GO:0006629">
    <property type="term" value="P:lipid metabolic process"/>
    <property type="evidence" value="ECO:0007669"/>
    <property type="project" value="InterPro"/>
</dbReference>
<dbReference type="OMA" id="PRFNWTS"/>
<dbReference type="AlphaFoldDB" id="A0A226EQ90"/>
<dbReference type="SUPFAM" id="SSF51695">
    <property type="entry name" value="PLC-like phosphodiesterases"/>
    <property type="match status" value="1"/>
</dbReference>
<evidence type="ECO:0000313" key="1">
    <source>
        <dbReference type="EMBL" id="OXA59358.1"/>
    </source>
</evidence>
<evidence type="ECO:0000313" key="2">
    <source>
        <dbReference type="Proteomes" id="UP000198287"/>
    </source>
</evidence>
<reference evidence="1 2" key="1">
    <citation type="submission" date="2015-12" db="EMBL/GenBank/DDBJ databases">
        <title>The genome of Folsomia candida.</title>
        <authorList>
            <person name="Faddeeva A."/>
            <person name="Derks M.F."/>
            <person name="Anvar Y."/>
            <person name="Smit S."/>
            <person name="Van Straalen N."/>
            <person name="Roelofs D."/>
        </authorList>
    </citation>
    <scope>NUCLEOTIDE SEQUENCE [LARGE SCALE GENOMIC DNA]</scope>
    <source>
        <strain evidence="1 2">VU population</strain>
        <tissue evidence="1">Whole body</tissue>
    </source>
</reference>
<dbReference type="Proteomes" id="UP000198287">
    <property type="component" value="Unassembled WGS sequence"/>
</dbReference>
<accession>A0A226EQ90</accession>
<dbReference type="Gene3D" id="3.20.20.190">
    <property type="entry name" value="Phosphatidylinositol (PI) phosphodiesterase"/>
    <property type="match status" value="1"/>
</dbReference>
<dbReference type="PANTHER" id="PTHR13593">
    <property type="match status" value="1"/>
</dbReference>
<organism evidence="1 2">
    <name type="scientific">Folsomia candida</name>
    <name type="common">Springtail</name>
    <dbReference type="NCBI Taxonomy" id="158441"/>
    <lineage>
        <taxon>Eukaryota</taxon>
        <taxon>Metazoa</taxon>
        <taxon>Ecdysozoa</taxon>
        <taxon>Arthropoda</taxon>
        <taxon>Hexapoda</taxon>
        <taxon>Collembola</taxon>
        <taxon>Entomobryomorpha</taxon>
        <taxon>Isotomoidea</taxon>
        <taxon>Isotomidae</taxon>
        <taxon>Proisotominae</taxon>
        <taxon>Folsomia</taxon>
    </lineage>
</organism>
<dbReference type="InterPro" id="IPR051057">
    <property type="entry name" value="PI-PLC_domain"/>
</dbReference>
<keyword evidence="2" id="KW-1185">Reference proteome</keyword>
<proteinExistence type="predicted"/>
<dbReference type="PANTHER" id="PTHR13593:SF103">
    <property type="entry name" value="RE10370P"/>
    <property type="match status" value="1"/>
</dbReference>
<dbReference type="GO" id="GO:0008081">
    <property type="term" value="F:phosphoric diester hydrolase activity"/>
    <property type="evidence" value="ECO:0007669"/>
    <property type="project" value="InterPro"/>
</dbReference>
<sequence>MMRPGAVLFEDPHVFITVCSTAGQAKFGKHIISLDRRLELNWTNFQDFRNGDIIGVFDFDVNKDLREKDKGKSIVELAKESAAVTGQRGCYKTSVRYERRPLCAKDRSLGYWVAYLRFQTGSWVVVKSNFLKVRPLWMRELKNIIGDIPLHSLMIPGSHDAGSWMEYDHGTCENIYVRYYICQEDSIYDQLIHGIRYLDVRVAFYPETEERFWVNHDKYRVHPLLTLLTDVRRFVEETKEIIFLDFHSFPIGFSGPEIHEELIKFVMSQIGKHLVPTSYPTSVTTNMLWKANKNIIWTYAEDSFASQDDNKCLWPYLLHAWGNKRKPEHLEKYMDEAIQKHGGQGIFYSLMAELTPKPIDYISKPRFGLRGFAELVNLPLTYWFQSKEWYSKCNIVSTDFHLGNNIIEMAIDVNTHKVLPSLC</sequence>
<dbReference type="OrthoDB" id="1046782at2759"/>
<protein>
    <submittedName>
        <fullName evidence="1">PI-PLC X domain-containing protein 1</fullName>
    </submittedName>
</protein>
<dbReference type="InterPro" id="IPR017946">
    <property type="entry name" value="PLC-like_Pdiesterase_TIM-brl"/>
</dbReference>
<gene>
    <name evidence="1" type="ORF">Fcan01_04622</name>
</gene>
<name>A0A226EQ90_FOLCA</name>
<dbReference type="EMBL" id="LNIX01000002">
    <property type="protein sequence ID" value="OXA59358.1"/>
    <property type="molecule type" value="Genomic_DNA"/>
</dbReference>
<comment type="caution">
    <text evidence="1">The sequence shown here is derived from an EMBL/GenBank/DDBJ whole genome shotgun (WGS) entry which is preliminary data.</text>
</comment>